<protein>
    <recommendedName>
        <fullName evidence="4">Encoded protein</fullName>
    </recommendedName>
</protein>
<name>A0ABQ7H3F4_DUNSA</name>
<comment type="caution">
    <text evidence="2">The sequence shown here is derived from an EMBL/GenBank/DDBJ whole genome shotgun (WGS) entry which is preliminary data.</text>
</comment>
<dbReference type="Proteomes" id="UP000815325">
    <property type="component" value="Unassembled WGS sequence"/>
</dbReference>
<keyword evidence="3" id="KW-1185">Reference proteome</keyword>
<gene>
    <name evidence="2" type="ORF">DUNSADRAFT_13061</name>
</gene>
<evidence type="ECO:0000313" key="3">
    <source>
        <dbReference type="Proteomes" id="UP000815325"/>
    </source>
</evidence>
<accession>A0ABQ7H3F4</accession>
<evidence type="ECO:0008006" key="4">
    <source>
        <dbReference type="Google" id="ProtNLM"/>
    </source>
</evidence>
<dbReference type="EMBL" id="MU069486">
    <property type="protein sequence ID" value="KAF5841398.1"/>
    <property type="molecule type" value="Genomic_DNA"/>
</dbReference>
<feature type="compositionally biased region" description="Basic and acidic residues" evidence="1">
    <location>
        <begin position="53"/>
        <end position="63"/>
    </location>
</feature>
<organism evidence="2 3">
    <name type="scientific">Dunaliella salina</name>
    <name type="common">Green alga</name>
    <name type="synonym">Protococcus salinus</name>
    <dbReference type="NCBI Taxonomy" id="3046"/>
    <lineage>
        <taxon>Eukaryota</taxon>
        <taxon>Viridiplantae</taxon>
        <taxon>Chlorophyta</taxon>
        <taxon>core chlorophytes</taxon>
        <taxon>Chlorophyceae</taxon>
        <taxon>CS clade</taxon>
        <taxon>Chlamydomonadales</taxon>
        <taxon>Dunaliellaceae</taxon>
        <taxon>Dunaliella</taxon>
    </lineage>
</organism>
<reference evidence="2" key="1">
    <citation type="submission" date="2017-08" db="EMBL/GenBank/DDBJ databases">
        <authorList>
            <person name="Polle J.E."/>
            <person name="Barry K."/>
            <person name="Cushman J."/>
            <person name="Schmutz J."/>
            <person name="Tran D."/>
            <person name="Hathwaick L.T."/>
            <person name="Yim W.C."/>
            <person name="Jenkins J."/>
            <person name="Mckie-Krisberg Z.M."/>
            <person name="Prochnik S."/>
            <person name="Lindquist E."/>
            <person name="Dockter R.B."/>
            <person name="Adam C."/>
            <person name="Molina H."/>
            <person name="Bunkerborg J."/>
            <person name="Jin E."/>
            <person name="Buchheim M."/>
            <person name="Magnuson J."/>
        </authorList>
    </citation>
    <scope>NUCLEOTIDE SEQUENCE</scope>
    <source>
        <strain evidence="2">CCAP 19/18</strain>
    </source>
</reference>
<evidence type="ECO:0000256" key="1">
    <source>
        <dbReference type="SAM" id="MobiDB-lite"/>
    </source>
</evidence>
<proteinExistence type="predicted"/>
<feature type="region of interest" description="Disordered" evidence="1">
    <location>
        <begin position="23"/>
        <end position="81"/>
    </location>
</feature>
<evidence type="ECO:0000313" key="2">
    <source>
        <dbReference type="EMBL" id="KAF5841398.1"/>
    </source>
</evidence>
<sequence>MATGGFSNDSLVDVLKYEQKVLEMSPASNAGNDRPSGEHQNKRKRVDVLMPIMERHTEAKDSECLAQHVPSQAPTHRKVRS</sequence>